<reference evidence="10 11" key="1">
    <citation type="journal article" date="2021" name="Microb. Ecol.">
        <title>Candidatus Mesenet longicola: Novel Endosymbionts of Brontispa longissima that Induce Cytoplasmic Incompatibility.</title>
        <authorList>
            <person name="Takano S."/>
            <person name="Gotoh Y."/>
            <person name="Hayashi T."/>
        </authorList>
    </citation>
    <scope>NUCLEOTIDE SEQUENCE [LARGE SCALE GENOMIC DNA]</scope>
    <source>
        <strain evidence="10">L5</strain>
    </source>
</reference>
<comment type="function">
    <text evidence="8">Catalyzes the attachment of tryptophan to tRNA(Trp).</text>
</comment>
<dbReference type="Gene3D" id="1.10.240.10">
    <property type="entry name" value="Tyrosyl-Transfer RNA Synthetase"/>
    <property type="match status" value="1"/>
</dbReference>
<keyword evidence="4 8" id="KW-0067">ATP-binding</keyword>
<evidence type="ECO:0000256" key="6">
    <source>
        <dbReference type="ARBA" id="ARBA00023146"/>
    </source>
</evidence>
<evidence type="ECO:0000256" key="9">
    <source>
        <dbReference type="RuleBase" id="RU363036"/>
    </source>
</evidence>
<dbReference type="Proteomes" id="UP000637906">
    <property type="component" value="Unassembled WGS sequence"/>
</dbReference>
<dbReference type="EC" id="6.1.1.2" evidence="8"/>
<dbReference type="PANTHER" id="PTHR43766:SF1">
    <property type="entry name" value="TRYPTOPHAN--TRNA LIGASE, MITOCHONDRIAL"/>
    <property type="match status" value="1"/>
</dbReference>
<evidence type="ECO:0000256" key="2">
    <source>
        <dbReference type="ARBA" id="ARBA00022598"/>
    </source>
</evidence>
<comment type="similarity">
    <text evidence="1 8 9">Belongs to the class-I aminoacyl-tRNA synthetase family.</text>
</comment>
<evidence type="ECO:0000256" key="3">
    <source>
        <dbReference type="ARBA" id="ARBA00022741"/>
    </source>
</evidence>
<comment type="subunit">
    <text evidence="8">Homodimer.</text>
</comment>
<proteinExistence type="inferred from homology"/>
<comment type="caution">
    <text evidence="10">The sequence shown here is derived from an EMBL/GenBank/DDBJ whole genome shotgun (WGS) entry which is preliminary data.</text>
</comment>
<dbReference type="EMBL" id="BNGU01000036">
    <property type="protein sequence ID" value="GHM59800.1"/>
    <property type="molecule type" value="Genomic_DNA"/>
</dbReference>
<feature type="binding site" evidence="8">
    <location>
        <position position="136"/>
    </location>
    <ligand>
        <name>L-tryptophan</name>
        <dbReference type="ChEBI" id="CHEBI:57912"/>
    </ligand>
</feature>
<feature type="binding site" evidence="8">
    <location>
        <begin position="19"/>
        <end position="20"/>
    </location>
    <ligand>
        <name>ATP</name>
        <dbReference type="ChEBI" id="CHEBI:30616"/>
    </ligand>
</feature>
<dbReference type="HAMAP" id="MF_00140_B">
    <property type="entry name" value="Trp_tRNA_synth_B"/>
    <property type="match status" value="1"/>
</dbReference>
<keyword evidence="8" id="KW-0963">Cytoplasm</keyword>
<dbReference type="GO" id="GO:0004830">
    <property type="term" value="F:tryptophan-tRNA ligase activity"/>
    <property type="evidence" value="ECO:0007669"/>
    <property type="project" value="UniProtKB-UniRule"/>
</dbReference>
<evidence type="ECO:0000256" key="1">
    <source>
        <dbReference type="ARBA" id="ARBA00005594"/>
    </source>
</evidence>
<dbReference type="Gene3D" id="3.40.50.620">
    <property type="entry name" value="HUPs"/>
    <property type="match status" value="1"/>
</dbReference>
<name>A0A8J3HVQ4_9RICK</name>
<dbReference type="InterPro" id="IPR014729">
    <property type="entry name" value="Rossmann-like_a/b/a_fold"/>
</dbReference>
<gene>
    <name evidence="8 10" type="primary">trpS</name>
    <name evidence="10" type="ORF">sL5_07930</name>
</gene>
<dbReference type="InterPro" id="IPR002305">
    <property type="entry name" value="aa-tRNA-synth_Ic"/>
</dbReference>
<keyword evidence="11" id="KW-1185">Reference proteome</keyword>
<feature type="short sequence motif" description="'KMSKS' region" evidence="8">
    <location>
        <begin position="197"/>
        <end position="201"/>
    </location>
</feature>
<dbReference type="InterPro" id="IPR024109">
    <property type="entry name" value="Trp-tRNA-ligase_bac-type"/>
</dbReference>
<feature type="binding site" evidence="8">
    <location>
        <begin position="148"/>
        <end position="150"/>
    </location>
    <ligand>
        <name>ATP</name>
        <dbReference type="ChEBI" id="CHEBI:30616"/>
    </ligand>
</feature>
<organism evidence="10 11">
    <name type="scientific">Candidatus Mesenet longicola</name>
    <dbReference type="NCBI Taxonomy" id="1892558"/>
    <lineage>
        <taxon>Bacteria</taxon>
        <taxon>Pseudomonadati</taxon>
        <taxon>Pseudomonadota</taxon>
        <taxon>Alphaproteobacteria</taxon>
        <taxon>Rickettsiales</taxon>
        <taxon>Anaplasmataceae</taxon>
        <taxon>Candidatus Mesenet</taxon>
    </lineage>
</organism>
<evidence type="ECO:0000256" key="8">
    <source>
        <dbReference type="HAMAP-Rule" id="MF_00140"/>
    </source>
</evidence>
<dbReference type="NCBIfam" id="TIGR00233">
    <property type="entry name" value="trpS"/>
    <property type="match status" value="1"/>
</dbReference>
<dbReference type="SUPFAM" id="SSF52374">
    <property type="entry name" value="Nucleotidylyl transferase"/>
    <property type="match status" value="1"/>
</dbReference>
<feature type="short sequence motif" description="'HIGH' region" evidence="8">
    <location>
        <begin position="12"/>
        <end position="20"/>
    </location>
</feature>
<dbReference type="GO" id="GO:0005524">
    <property type="term" value="F:ATP binding"/>
    <property type="evidence" value="ECO:0007669"/>
    <property type="project" value="UniProtKB-UniRule"/>
</dbReference>
<keyword evidence="2 8" id="KW-0436">Ligase</keyword>
<evidence type="ECO:0000313" key="11">
    <source>
        <dbReference type="Proteomes" id="UP000637906"/>
    </source>
</evidence>
<accession>A0A8J3HVQ4</accession>
<protein>
    <recommendedName>
        <fullName evidence="8">Tryptophan--tRNA ligase</fullName>
        <ecNumber evidence="8">6.1.1.2</ecNumber>
    </recommendedName>
    <alternativeName>
        <fullName evidence="8">Tryptophanyl-tRNA synthetase</fullName>
        <shortName evidence="8">TrpRS</shortName>
    </alternativeName>
</protein>
<feature type="binding site" evidence="8">
    <location>
        <begin position="197"/>
        <end position="201"/>
    </location>
    <ligand>
        <name>ATP</name>
        <dbReference type="ChEBI" id="CHEBI:30616"/>
    </ligand>
</feature>
<dbReference type="InterPro" id="IPR002306">
    <property type="entry name" value="Trp-tRNA-ligase"/>
</dbReference>
<dbReference type="GO" id="GO:0005737">
    <property type="term" value="C:cytoplasm"/>
    <property type="evidence" value="ECO:0007669"/>
    <property type="project" value="UniProtKB-SubCell"/>
</dbReference>
<feature type="binding site" evidence="8">
    <location>
        <begin position="11"/>
        <end position="13"/>
    </location>
    <ligand>
        <name>ATP</name>
        <dbReference type="ChEBI" id="CHEBI:30616"/>
    </ligand>
</feature>
<keyword evidence="6 8" id="KW-0030">Aminoacyl-tRNA synthetase</keyword>
<evidence type="ECO:0000256" key="7">
    <source>
        <dbReference type="ARBA" id="ARBA00049929"/>
    </source>
</evidence>
<dbReference type="PROSITE" id="PS00178">
    <property type="entry name" value="AA_TRNA_LIGASE_I"/>
    <property type="match status" value="1"/>
</dbReference>
<keyword evidence="5 8" id="KW-0648">Protein biosynthesis</keyword>
<dbReference type="Pfam" id="PF00579">
    <property type="entry name" value="tRNA-synt_1b"/>
    <property type="match status" value="1"/>
</dbReference>
<sequence length="334" mass="37656">MTRDVVFSGVQPSGTLHLGNYLGALCNWAELQDKYNCLFCVVDLHAITANKYSPSKLKDNILKTVATYIACGIDSEKSAIFNQSAVPHHAELCWLLSCYTPLGWLNRMTQFKSKAGNDKSKASLGLYNYPVLMAADILLYKAKYIPVGDDQKQHIELTRDIANAFNSHYQISYFTPPEALILQDSARIMSLKDGLKKMSKSDASDYSRINLDDNSDAITEKIKKAKTDSTIGFEFSLLQDRPEVYNLVNIYSILSNINVEKTCKKIINYNMESFKKELADLVITQLSPIRDKINDLLQDKSYLYSIMKSGAERAQEISSKNIKDIKEIIGFPQI</sequence>
<comment type="catalytic activity">
    <reaction evidence="7 8">
        <text>tRNA(Trp) + L-tryptophan + ATP = L-tryptophyl-tRNA(Trp) + AMP + diphosphate + H(+)</text>
        <dbReference type="Rhea" id="RHEA:24080"/>
        <dbReference type="Rhea" id="RHEA-COMP:9671"/>
        <dbReference type="Rhea" id="RHEA-COMP:9705"/>
        <dbReference type="ChEBI" id="CHEBI:15378"/>
        <dbReference type="ChEBI" id="CHEBI:30616"/>
        <dbReference type="ChEBI" id="CHEBI:33019"/>
        <dbReference type="ChEBI" id="CHEBI:57912"/>
        <dbReference type="ChEBI" id="CHEBI:78442"/>
        <dbReference type="ChEBI" id="CHEBI:78535"/>
        <dbReference type="ChEBI" id="CHEBI:456215"/>
        <dbReference type="EC" id="6.1.1.2"/>
    </reaction>
</comment>
<dbReference type="InterPro" id="IPR001412">
    <property type="entry name" value="aa-tRNA-synth_I_CS"/>
</dbReference>
<dbReference type="PRINTS" id="PR01039">
    <property type="entry name" value="TRNASYNTHTRP"/>
</dbReference>
<evidence type="ECO:0000256" key="4">
    <source>
        <dbReference type="ARBA" id="ARBA00022840"/>
    </source>
</evidence>
<dbReference type="FunFam" id="1.10.240.10:FF:000002">
    <property type="entry name" value="Tryptophan--tRNA ligase"/>
    <property type="match status" value="1"/>
</dbReference>
<dbReference type="PANTHER" id="PTHR43766">
    <property type="entry name" value="TRYPTOPHAN--TRNA LIGASE, MITOCHONDRIAL"/>
    <property type="match status" value="1"/>
</dbReference>
<evidence type="ECO:0000313" key="10">
    <source>
        <dbReference type="EMBL" id="GHM59800.1"/>
    </source>
</evidence>
<keyword evidence="3 8" id="KW-0547">Nucleotide-binding</keyword>
<dbReference type="AlphaFoldDB" id="A0A8J3HVQ4"/>
<feature type="binding site" evidence="8">
    <location>
        <position position="188"/>
    </location>
    <ligand>
        <name>ATP</name>
        <dbReference type="ChEBI" id="CHEBI:30616"/>
    </ligand>
</feature>
<evidence type="ECO:0000256" key="5">
    <source>
        <dbReference type="ARBA" id="ARBA00022917"/>
    </source>
</evidence>
<dbReference type="CDD" id="cd00806">
    <property type="entry name" value="TrpRS_core"/>
    <property type="match status" value="1"/>
</dbReference>
<dbReference type="GO" id="GO:0006436">
    <property type="term" value="P:tryptophanyl-tRNA aminoacylation"/>
    <property type="evidence" value="ECO:0007669"/>
    <property type="project" value="UniProtKB-UniRule"/>
</dbReference>
<dbReference type="InterPro" id="IPR050203">
    <property type="entry name" value="Trp-tRNA_synthetase"/>
</dbReference>
<comment type="subcellular location">
    <subcellularLocation>
        <location evidence="8">Cytoplasm</location>
    </subcellularLocation>
</comment>